<accession>A0A108E819</accession>
<reference evidence="1 2" key="1">
    <citation type="submission" date="2015-11" db="EMBL/GenBank/DDBJ databases">
        <title>Expanding the genomic diversity of Burkholderia species for the development of highly accurate diagnostics.</title>
        <authorList>
            <person name="Sahl J."/>
            <person name="Keim P."/>
            <person name="Wagner D."/>
        </authorList>
    </citation>
    <scope>NUCLEOTIDE SEQUENCE [LARGE SCALE GENOMIC DNA]</scope>
    <source>
        <strain evidence="1 2">MSMB793WGS</strain>
    </source>
</reference>
<evidence type="ECO:0000313" key="2">
    <source>
        <dbReference type="Proteomes" id="UP000068016"/>
    </source>
</evidence>
<comment type="caution">
    <text evidence="1">The sequence shown here is derived from an EMBL/GenBank/DDBJ whole genome shotgun (WGS) entry which is preliminary data.</text>
</comment>
<dbReference type="Proteomes" id="UP000068016">
    <property type="component" value="Unassembled WGS sequence"/>
</dbReference>
<evidence type="ECO:0000313" key="1">
    <source>
        <dbReference type="EMBL" id="KWN06410.1"/>
    </source>
</evidence>
<proteinExistence type="predicted"/>
<gene>
    <name evidence="1" type="ORF">WT83_27390</name>
</gene>
<organism evidence="1 2">
    <name type="scientific">Burkholderia territorii</name>
    <dbReference type="NCBI Taxonomy" id="1503055"/>
    <lineage>
        <taxon>Bacteria</taxon>
        <taxon>Pseudomonadati</taxon>
        <taxon>Pseudomonadota</taxon>
        <taxon>Betaproteobacteria</taxon>
        <taxon>Burkholderiales</taxon>
        <taxon>Burkholderiaceae</taxon>
        <taxon>Burkholderia</taxon>
        <taxon>Burkholderia cepacia complex</taxon>
    </lineage>
</organism>
<name>A0A108E819_9BURK</name>
<sequence>MDEFQPLASDAARHEDAYVVKRLSEALANVYTTLIGDDNVDVDENLNAIERVMRAAQVIRLEVDLYRAQGNAPAEAREQIEAKLRVLMGAVNAYEKATGIGAWYAERVQESCNSLLKLLGSDVRFGLGGENPVSSSSDASKVVAYVRAADLDALSEATPMHPATLYREPRNDERVALYIAPQAGTVASLTEALRLAREELSVVEWENDPPVRVTDLFSKIDSLLNGGDHA</sequence>
<dbReference type="AlphaFoldDB" id="A0A108E819"/>
<protein>
    <submittedName>
        <fullName evidence="1">Uncharacterized protein</fullName>
    </submittedName>
</protein>
<dbReference type="EMBL" id="LPLZ01000074">
    <property type="protein sequence ID" value="KWN06410.1"/>
    <property type="molecule type" value="Genomic_DNA"/>
</dbReference>